<comment type="caution">
    <text evidence="1">The sequence shown here is derived from an EMBL/GenBank/DDBJ whole genome shotgun (WGS) entry which is preliminary data.</text>
</comment>
<dbReference type="OrthoDB" id="407275at2759"/>
<evidence type="ECO:0000313" key="1">
    <source>
        <dbReference type="EMBL" id="PWA53280.1"/>
    </source>
</evidence>
<reference evidence="1 2" key="1">
    <citation type="journal article" date="2018" name="Mol. Plant">
        <title>The genome of Artemisia annua provides insight into the evolution of Asteraceae family and artemisinin biosynthesis.</title>
        <authorList>
            <person name="Shen Q."/>
            <person name="Zhang L."/>
            <person name="Liao Z."/>
            <person name="Wang S."/>
            <person name="Yan T."/>
            <person name="Shi P."/>
            <person name="Liu M."/>
            <person name="Fu X."/>
            <person name="Pan Q."/>
            <person name="Wang Y."/>
            <person name="Lv Z."/>
            <person name="Lu X."/>
            <person name="Zhang F."/>
            <person name="Jiang W."/>
            <person name="Ma Y."/>
            <person name="Chen M."/>
            <person name="Hao X."/>
            <person name="Li L."/>
            <person name="Tang Y."/>
            <person name="Lv G."/>
            <person name="Zhou Y."/>
            <person name="Sun X."/>
            <person name="Brodelius P.E."/>
            <person name="Rose J.K.C."/>
            <person name="Tang K."/>
        </authorList>
    </citation>
    <scope>NUCLEOTIDE SEQUENCE [LARGE SCALE GENOMIC DNA]</scope>
    <source>
        <strain evidence="2">cv. Huhao1</strain>
        <tissue evidence="1">Leaf</tissue>
    </source>
</reference>
<dbReference type="AlphaFoldDB" id="A0A2U1LW99"/>
<dbReference type="EMBL" id="PKPP01007469">
    <property type="protein sequence ID" value="PWA53280.1"/>
    <property type="molecule type" value="Genomic_DNA"/>
</dbReference>
<keyword evidence="2" id="KW-1185">Reference proteome</keyword>
<dbReference type="Gene3D" id="3.30.43.10">
    <property type="entry name" value="Uridine Diphospho-n-acetylenolpyruvylglucosamine Reductase, domain 2"/>
    <property type="match status" value="1"/>
</dbReference>
<gene>
    <name evidence="1" type="ORF">CTI12_AA448040</name>
</gene>
<dbReference type="PANTHER" id="PTHR32448">
    <property type="entry name" value="OS08G0158400 PROTEIN"/>
    <property type="match status" value="1"/>
</dbReference>
<organism evidence="1 2">
    <name type="scientific">Artemisia annua</name>
    <name type="common">Sweet wormwood</name>
    <dbReference type="NCBI Taxonomy" id="35608"/>
    <lineage>
        <taxon>Eukaryota</taxon>
        <taxon>Viridiplantae</taxon>
        <taxon>Streptophyta</taxon>
        <taxon>Embryophyta</taxon>
        <taxon>Tracheophyta</taxon>
        <taxon>Spermatophyta</taxon>
        <taxon>Magnoliopsida</taxon>
        <taxon>eudicotyledons</taxon>
        <taxon>Gunneridae</taxon>
        <taxon>Pentapetalae</taxon>
        <taxon>asterids</taxon>
        <taxon>campanulids</taxon>
        <taxon>Asterales</taxon>
        <taxon>Asteraceae</taxon>
        <taxon>Asteroideae</taxon>
        <taxon>Anthemideae</taxon>
        <taxon>Artemisiinae</taxon>
        <taxon>Artemisia</taxon>
    </lineage>
</organism>
<evidence type="ECO:0000313" key="2">
    <source>
        <dbReference type="Proteomes" id="UP000245207"/>
    </source>
</evidence>
<protein>
    <submittedName>
        <fullName evidence="1">Berberine/berberine-like protein</fullName>
    </submittedName>
</protein>
<dbReference type="SUPFAM" id="SSF56176">
    <property type="entry name" value="FAD-binding/transporter-associated domain-like"/>
    <property type="match status" value="1"/>
</dbReference>
<name>A0A2U1LW99_ARTAN</name>
<dbReference type="STRING" id="35608.A0A2U1LW99"/>
<dbReference type="GO" id="GO:0050660">
    <property type="term" value="F:flavin adenine dinucleotide binding"/>
    <property type="evidence" value="ECO:0007669"/>
    <property type="project" value="InterPro"/>
</dbReference>
<proteinExistence type="predicted"/>
<sequence length="155" mass="17123">MDLINKLRSRITIATTPVSSSYQVLSSQHTRYSGLISSPGSSQPLSSSMDEKFLKCLLQDSNAPSDIVFTKEDAEFSSVLQSTIINLRFSTSTTPKPVAIIKASKYSHVQCAVLCSKSFGIRIRIRSGGHDYAGLSYNLLFILIKQSRRLFALKI</sequence>
<accession>A0A2U1LW99</accession>
<dbReference type="InterPro" id="IPR016167">
    <property type="entry name" value="FAD-bd_PCMH_sub1"/>
</dbReference>
<dbReference type="InterPro" id="IPR036318">
    <property type="entry name" value="FAD-bd_PCMH-like_sf"/>
</dbReference>
<dbReference type="Proteomes" id="UP000245207">
    <property type="component" value="Unassembled WGS sequence"/>
</dbReference>